<dbReference type="Gene3D" id="3.40.470.10">
    <property type="entry name" value="Uracil-DNA glycosylase-like domain"/>
    <property type="match status" value="1"/>
</dbReference>
<sequence>MEQQGQFNASRMVESLSGWWKLAGVDSAVDELPVNLLDVGVRNETADKLPLSTQPAPVVAKIKPSEPKLEWPTDIEKLRELIVSGAPLPGNGFGTRHLPSAGPSKAEVMLVSDVPDEEDFDRASLTQGTSGQLLRRMMHAIGIDLDKCHWATLATTRPYTGEIPESEYADLAKFMLHQIEIIRPGSVILLGSTASFALLGEELMKARQNLGNINHGGITLPVLTTFHPRTLIARPALKAQAWRDLQMFAKRSQV</sequence>
<keyword evidence="6" id="KW-0411">Iron-sulfur</keyword>
<reference evidence="9 10" key="1">
    <citation type="submission" date="2019-07" db="EMBL/GenBank/DDBJ databases">
        <authorList>
            <person name="Park M."/>
        </authorList>
    </citation>
    <scope>NUCLEOTIDE SEQUENCE [LARGE SCALE GENOMIC DNA]</scope>
    <source>
        <strain evidence="9 10">KCTC32445</strain>
    </source>
</reference>
<dbReference type="SUPFAM" id="SSF52141">
    <property type="entry name" value="Uracil-DNA glycosylase-like"/>
    <property type="match status" value="1"/>
</dbReference>
<keyword evidence="2" id="KW-0479">Metal-binding</keyword>
<keyword evidence="10" id="KW-1185">Reference proteome</keyword>
<keyword evidence="5" id="KW-0408">Iron</keyword>
<evidence type="ECO:0000259" key="8">
    <source>
        <dbReference type="Pfam" id="PF03167"/>
    </source>
</evidence>
<dbReference type="PANTHER" id="PTHR33693">
    <property type="entry name" value="TYPE-5 URACIL-DNA GLYCOSYLASE"/>
    <property type="match status" value="1"/>
</dbReference>
<evidence type="ECO:0000256" key="4">
    <source>
        <dbReference type="ARBA" id="ARBA00022801"/>
    </source>
</evidence>
<dbReference type="EMBL" id="VKKU01000001">
    <property type="protein sequence ID" value="TSB04647.1"/>
    <property type="molecule type" value="Genomic_DNA"/>
</dbReference>
<comment type="caution">
    <text evidence="9">The sequence shown here is derived from an EMBL/GenBank/DDBJ whole genome shotgun (WGS) entry which is preliminary data.</text>
</comment>
<keyword evidence="3" id="KW-0227">DNA damage</keyword>
<evidence type="ECO:0000256" key="6">
    <source>
        <dbReference type="ARBA" id="ARBA00023014"/>
    </source>
</evidence>
<organism evidence="9 10">
    <name type="scientific">Sphingorhabdus contaminans</name>
    <dbReference type="NCBI Taxonomy" id="1343899"/>
    <lineage>
        <taxon>Bacteria</taxon>
        <taxon>Pseudomonadati</taxon>
        <taxon>Pseudomonadota</taxon>
        <taxon>Alphaproteobacteria</taxon>
        <taxon>Sphingomonadales</taxon>
        <taxon>Sphingomonadaceae</taxon>
        <taxon>Sphingorhabdus</taxon>
    </lineage>
</organism>
<dbReference type="GO" id="GO:0097506">
    <property type="term" value="F:deaminated base DNA N-glycosylase activity"/>
    <property type="evidence" value="ECO:0007669"/>
    <property type="project" value="UniProtKB-ARBA"/>
</dbReference>
<dbReference type="OrthoDB" id="5290748at2"/>
<evidence type="ECO:0000313" key="9">
    <source>
        <dbReference type="EMBL" id="TSB04647.1"/>
    </source>
</evidence>
<dbReference type="InterPro" id="IPR036895">
    <property type="entry name" value="Uracil-DNA_glycosylase-like_sf"/>
</dbReference>
<keyword evidence="4" id="KW-0378">Hydrolase</keyword>
<dbReference type="GO" id="GO:0046872">
    <property type="term" value="F:metal ion binding"/>
    <property type="evidence" value="ECO:0007669"/>
    <property type="project" value="UniProtKB-KW"/>
</dbReference>
<evidence type="ECO:0000313" key="10">
    <source>
        <dbReference type="Proteomes" id="UP000320160"/>
    </source>
</evidence>
<evidence type="ECO:0000256" key="1">
    <source>
        <dbReference type="ARBA" id="ARBA00022485"/>
    </source>
</evidence>
<evidence type="ECO:0000256" key="3">
    <source>
        <dbReference type="ARBA" id="ARBA00022763"/>
    </source>
</evidence>
<protein>
    <recommendedName>
        <fullName evidence="8">Uracil-DNA glycosylase-like domain-containing protein</fullName>
    </recommendedName>
</protein>
<dbReference type="AlphaFoldDB" id="A0A553WIW2"/>
<keyword evidence="7" id="KW-0234">DNA repair</keyword>
<proteinExistence type="predicted"/>
<accession>A0A553WIW2</accession>
<dbReference type="Pfam" id="PF03167">
    <property type="entry name" value="UDG"/>
    <property type="match status" value="1"/>
</dbReference>
<name>A0A553WIW2_9SPHN</name>
<dbReference type="InterPro" id="IPR051536">
    <property type="entry name" value="UDG_Type-4/5"/>
</dbReference>
<dbReference type="PANTHER" id="PTHR33693:SF1">
    <property type="entry name" value="TYPE-4 URACIL-DNA GLYCOSYLASE"/>
    <property type="match status" value="1"/>
</dbReference>
<evidence type="ECO:0000256" key="7">
    <source>
        <dbReference type="ARBA" id="ARBA00023204"/>
    </source>
</evidence>
<evidence type="ECO:0000256" key="5">
    <source>
        <dbReference type="ARBA" id="ARBA00023004"/>
    </source>
</evidence>
<dbReference type="Proteomes" id="UP000320160">
    <property type="component" value="Unassembled WGS sequence"/>
</dbReference>
<evidence type="ECO:0000256" key="2">
    <source>
        <dbReference type="ARBA" id="ARBA00022723"/>
    </source>
</evidence>
<keyword evidence="1" id="KW-0004">4Fe-4S</keyword>
<dbReference type="GO" id="GO:0006281">
    <property type="term" value="P:DNA repair"/>
    <property type="evidence" value="ECO:0007669"/>
    <property type="project" value="UniProtKB-KW"/>
</dbReference>
<gene>
    <name evidence="9" type="ORF">FOM92_04325</name>
</gene>
<dbReference type="InterPro" id="IPR005122">
    <property type="entry name" value="Uracil-DNA_glycosylase-like"/>
</dbReference>
<feature type="domain" description="Uracil-DNA glycosylase-like" evidence="8">
    <location>
        <begin position="100"/>
        <end position="246"/>
    </location>
</feature>
<dbReference type="GO" id="GO:0051539">
    <property type="term" value="F:4 iron, 4 sulfur cluster binding"/>
    <property type="evidence" value="ECO:0007669"/>
    <property type="project" value="UniProtKB-KW"/>
</dbReference>